<reference evidence="1 2" key="1">
    <citation type="submission" date="2020-08" db="EMBL/GenBank/DDBJ databases">
        <title>Genomic Encyclopedia of Type Strains, Phase IV (KMG-IV): sequencing the most valuable type-strain genomes for metagenomic binning, comparative biology and taxonomic classification.</title>
        <authorList>
            <person name="Goeker M."/>
        </authorList>
    </citation>
    <scope>NUCLEOTIDE SEQUENCE [LARGE SCALE GENOMIC DNA]</scope>
    <source>
        <strain evidence="1 2">DSM 17976</strain>
    </source>
</reference>
<name>A0A7W5ZVQ0_9BACT</name>
<evidence type="ECO:0000313" key="2">
    <source>
        <dbReference type="Proteomes" id="UP000541352"/>
    </source>
</evidence>
<comment type="caution">
    <text evidence="1">The sequence shown here is derived from an EMBL/GenBank/DDBJ whole genome shotgun (WGS) entry which is preliminary data.</text>
</comment>
<dbReference type="EMBL" id="JACIBY010000044">
    <property type="protein sequence ID" value="MBB3842427.1"/>
    <property type="molecule type" value="Genomic_DNA"/>
</dbReference>
<keyword evidence="2" id="KW-1185">Reference proteome</keyword>
<gene>
    <name evidence="1" type="ORF">FHS57_006461</name>
</gene>
<protein>
    <submittedName>
        <fullName evidence="1">Uncharacterized protein</fullName>
    </submittedName>
</protein>
<dbReference type="Proteomes" id="UP000541352">
    <property type="component" value="Unassembled WGS sequence"/>
</dbReference>
<dbReference type="RefSeq" id="WP_183980804.1">
    <property type="nucleotide sequence ID" value="NZ_JACIBY010000044.1"/>
</dbReference>
<dbReference type="AlphaFoldDB" id="A0A7W5ZVQ0"/>
<accession>A0A7W5ZVQ0</accession>
<organism evidence="1 2">
    <name type="scientific">Runella defluvii</name>
    <dbReference type="NCBI Taxonomy" id="370973"/>
    <lineage>
        <taxon>Bacteria</taxon>
        <taxon>Pseudomonadati</taxon>
        <taxon>Bacteroidota</taxon>
        <taxon>Cytophagia</taxon>
        <taxon>Cytophagales</taxon>
        <taxon>Spirosomataceae</taxon>
        <taxon>Runella</taxon>
    </lineage>
</organism>
<sequence length="160" mass="18921">MKKFGTPMRQDTTQRWAEVSKCKNLQDLQTKLNQQIKIQRETFPVVRLKNKTRLQEFPQLLTSRRVFSPQEFNPQRVYDFLAKKIFTRKVSSAGQITHFGQKMVIGSHYKEQYVQLQLDKDKVEWMITANHKYVKNAPAVNLSHERILSMTVFSKNEKCT</sequence>
<evidence type="ECO:0000313" key="1">
    <source>
        <dbReference type="EMBL" id="MBB3842427.1"/>
    </source>
</evidence>
<proteinExistence type="predicted"/>